<accession>A0A8K0GF63</accession>
<dbReference type="EMBL" id="VTPC01004151">
    <property type="protein sequence ID" value="KAF2897449.1"/>
    <property type="molecule type" value="Genomic_DNA"/>
</dbReference>
<feature type="non-terminal residue" evidence="1">
    <location>
        <position position="1"/>
    </location>
</feature>
<gene>
    <name evidence="1" type="ORF">ILUMI_08728</name>
</gene>
<keyword evidence="2" id="KW-1185">Reference proteome</keyword>
<reference evidence="1" key="1">
    <citation type="submission" date="2019-08" db="EMBL/GenBank/DDBJ databases">
        <title>The genome of the North American firefly Photinus pyralis.</title>
        <authorList>
            <consortium name="Photinus pyralis genome working group"/>
            <person name="Fallon T.R."/>
            <person name="Sander Lower S.E."/>
            <person name="Weng J.-K."/>
        </authorList>
    </citation>
    <scope>NUCLEOTIDE SEQUENCE</scope>
    <source>
        <strain evidence="1">TRF0915ILg1</strain>
        <tissue evidence="1">Whole body</tissue>
    </source>
</reference>
<dbReference type="AlphaFoldDB" id="A0A8K0GF63"/>
<evidence type="ECO:0000313" key="1">
    <source>
        <dbReference type="EMBL" id="KAF2897449.1"/>
    </source>
</evidence>
<sequence>NKVWQEIIAQIKKAKYYSMTFDSTPDIAHKDQRSQVLRYVMIDNQEVRVAESKLQKKLVR</sequence>
<comment type="caution">
    <text evidence="1">The sequence shown here is derived from an EMBL/GenBank/DDBJ whole genome shotgun (WGS) entry which is preliminary data.</text>
</comment>
<proteinExistence type="predicted"/>
<dbReference type="Proteomes" id="UP000801492">
    <property type="component" value="Unassembled WGS sequence"/>
</dbReference>
<evidence type="ECO:0000313" key="2">
    <source>
        <dbReference type="Proteomes" id="UP000801492"/>
    </source>
</evidence>
<organism evidence="1 2">
    <name type="scientific">Ignelater luminosus</name>
    <name type="common">Cucubano</name>
    <name type="synonym">Pyrophorus luminosus</name>
    <dbReference type="NCBI Taxonomy" id="2038154"/>
    <lineage>
        <taxon>Eukaryota</taxon>
        <taxon>Metazoa</taxon>
        <taxon>Ecdysozoa</taxon>
        <taxon>Arthropoda</taxon>
        <taxon>Hexapoda</taxon>
        <taxon>Insecta</taxon>
        <taxon>Pterygota</taxon>
        <taxon>Neoptera</taxon>
        <taxon>Endopterygota</taxon>
        <taxon>Coleoptera</taxon>
        <taxon>Polyphaga</taxon>
        <taxon>Elateriformia</taxon>
        <taxon>Elateroidea</taxon>
        <taxon>Elateridae</taxon>
        <taxon>Agrypninae</taxon>
        <taxon>Pyrophorini</taxon>
        <taxon>Ignelater</taxon>
    </lineage>
</organism>
<name>A0A8K0GF63_IGNLU</name>
<protein>
    <submittedName>
        <fullName evidence="1">Uncharacterized protein</fullName>
    </submittedName>
</protein>
<dbReference type="OrthoDB" id="6759200at2759"/>